<comment type="caution">
    <text evidence="4">The sequence shown here is derived from an EMBL/GenBank/DDBJ whole genome shotgun (WGS) entry which is preliminary data.</text>
</comment>
<evidence type="ECO:0000313" key="5">
    <source>
        <dbReference type="Proteomes" id="UP000250321"/>
    </source>
</evidence>
<gene>
    <name evidence="4" type="ORF">Pyn_05477</name>
</gene>
<feature type="coiled-coil region" evidence="1">
    <location>
        <begin position="20"/>
        <end position="47"/>
    </location>
</feature>
<proteinExistence type="predicted"/>
<evidence type="ECO:0000256" key="2">
    <source>
        <dbReference type="SAM" id="MobiDB-lite"/>
    </source>
</evidence>
<dbReference type="STRING" id="2094558.A0A314Z423"/>
<keyword evidence="1" id="KW-0175">Coiled coil</keyword>
<feature type="chain" id="PRO_5016444927" evidence="3">
    <location>
        <begin position="21"/>
        <end position="105"/>
    </location>
</feature>
<protein>
    <submittedName>
        <fullName evidence="4">Uncharacterized protein</fullName>
    </submittedName>
</protein>
<dbReference type="Proteomes" id="UP000250321">
    <property type="component" value="Unassembled WGS sequence"/>
</dbReference>
<evidence type="ECO:0000256" key="3">
    <source>
        <dbReference type="SAM" id="SignalP"/>
    </source>
</evidence>
<dbReference type="OrthoDB" id="1742371at2759"/>
<feature type="signal peptide" evidence="3">
    <location>
        <begin position="1"/>
        <end position="20"/>
    </location>
</feature>
<sequence length="105" mass="12037">MSSYLGLSLGIFLALAPTKFQELQTQVSELSARLWQAEEQVRQMRSRRKEDSKANARVVEIFASHRNAWQAEEKRAEPDRRGPPRNCSPPWKDCGIGENPGRVER</sequence>
<dbReference type="PANTHER" id="PTHR47747">
    <property type="entry name" value="RIBONUCLEASE P PROTEIN SUBUNIT P38-LIKE PROTEIN"/>
    <property type="match status" value="1"/>
</dbReference>
<feature type="region of interest" description="Disordered" evidence="2">
    <location>
        <begin position="69"/>
        <end position="105"/>
    </location>
</feature>
<dbReference type="PANTHER" id="PTHR47747:SF3">
    <property type="entry name" value="OS03G0853600 PROTEIN"/>
    <property type="match status" value="1"/>
</dbReference>
<evidence type="ECO:0000256" key="1">
    <source>
        <dbReference type="SAM" id="Coils"/>
    </source>
</evidence>
<keyword evidence="3" id="KW-0732">Signal</keyword>
<dbReference type="AlphaFoldDB" id="A0A314Z423"/>
<dbReference type="EMBL" id="PJQY01000305">
    <property type="protein sequence ID" value="PQQ13333.1"/>
    <property type="molecule type" value="Genomic_DNA"/>
</dbReference>
<feature type="compositionally biased region" description="Basic and acidic residues" evidence="2">
    <location>
        <begin position="71"/>
        <end position="82"/>
    </location>
</feature>
<keyword evidence="5" id="KW-1185">Reference proteome</keyword>
<evidence type="ECO:0000313" key="4">
    <source>
        <dbReference type="EMBL" id="PQQ13333.1"/>
    </source>
</evidence>
<accession>A0A314Z423</accession>
<reference evidence="4 5" key="1">
    <citation type="submission" date="2018-02" db="EMBL/GenBank/DDBJ databases">
        <title>Draft genome of wild Prunus yedoensis var. nudiflora.</title>
        <authorList>
            <person name="Baek S."/>
            <person name="Kim J.-H."/>
            <person name="Choi K."/>
            <person name="Kim G.-B."/>
            <person name="Cho A."/>
            <person name="Jang H."/>
            <person name="Shin C.-H."/>
            <person name="Yu H.-J."/>
            <person name="Mun J.-H."/>
        </authorList>
    </citation>
    <scope>NUCLEOTIDE SEQUENCE [LARGE SCALE GENOMIC DNA]</scope>
    <source>
        <strain evidence="5">cv. Jeju island</strain>
        <tissue evidence="4">Leaf</tissue>
    </source>
</reference>
<name>A0A314Z423_PRUYE</name>
<organism evidence="4 5">
    <name type="scientific">Prunus yedoensis var. nudiflora</name>
    <dbReference type="NCBI Taxonomy" id="2094558"/>
    <lineage>
        <taxon>Eukaryota</taxon>
        <taxon>Viridiplantae</taxon>
        <taxon>Streptophyta</taxon>
        <taxon>Embryophyta</taxon>
        <taxon>Tracheophyta</taxon>
        <taxon>Spermatophyta</taxon>
        <taxon>Magnoliopsida</taxon>
        <taxon>eudicotyledons</taxon>
        <taxon>Gunneridae</taxon>
        <taxon>Pentapetalae</taxon>
        <taxon>rosids</taxon>
        <taxon>fabids</taxon>
        <taxon>Rosales</taxon>
        <taxon>Rosaceae</taxon>
        <taxon>Amygdaloideae</taxon>
        <taxon>Amygdaleae</taxon>
        <taxon>Prunus</taxon>
    </lineage>
</organism>